<feature type="compositionally biased region" description="Polar residues" evidence="1">
    <location>
        <begin position="243"/>
        <end position="296"/>
    </location>
</feature>
<evidence type="ECO:0000256" key="2">
    <source>
        <dbReference type="SAM" id="Phobius"/>
    </source>
</evidence>
<keyword evidence="2" id="KW-1133">Transmembrane helix</keyword>
<comment type="caution">
    <text evidence="3">The sequence shown here is derived from an EMBL/GenBank/DDBJ whole genome shotgun (WGS) entry which is preliminary data.</text>
</comment>
<dbReference type="GO" id="GO:0010513">
    <property type="term" value="P:positive regulation of phosphatidylinositol biosynthetic process"/>
    <property type="evidence" value="ECO:0007669"/>
    <property type="project" value="TreeGrafter"/>
</dbReference>
<protein>
    <submittedName>
        <fullName evidence="3">Vacuolar segregation subunit 7 family protein</fullName>
    </submittedName>
</protein>
<organism evidence="3 4">
    <name type="scientific">Candida parapsilosis</name>
    <name type="common">Yeast</name>
    <dbReference type="NCBI Taxonomy" id="5480"/>
    <lineage>
        <taxon>Eukaryota</taxon>
        <taxon>Fungi</taxon>
        <taxon>Dikarya</taxon>
        <taxon>Ascomycota</taxon>
        <taxon>Saccharomycotina</taxon>
        <taxon>Pichiomycetes</taxon>
        <taxon>Debaryomycetaceae</taxon>
        <taxon>Candida/Lodderomyces clade</taxon>
        <taxon>Candida</taxon>
    </lineage>
</organism>
<feature type="compositionally biased region" description="Low complexity" evidence="1">
    <location>
        <begin position="659"/>
        <end position="672"/>
    </location>
</feature>
<keyword evidence="2" id="KW-0812">Transmembrane</keyword>
<dbReference type="EMBL" id="JABWAB010000011">
    <property type="protein sequence ID" value="KAF6044179.1"/>
    <property type="molecule type" value="Genomic_DNA"/>
</dbReference>
<feature type="region of interest" description="Disordered" evidence="1">
    <location>
        <begin position="217"/>
        <end position="309"/>
    </location>
</feature>
<name>A0A8X7NIJ8_CANPA</name>
<gene>
    <name evidence="3" type="ORF">FOB60_005272</name>
</gene>
<feature type="region of interest" description="Disordered" evidence="1">
    <location>
        <begin position="1"/>
        <end position="190"/>
    </location>
</feature>
<keyword evidence="2" id="KW-0472">Membrane</keyword>
<evidence type="ECO:0000313" key="3">
    <source>
        <dbReference type="EMBL" id="KAF6044179.1"/>
    </source>
</evidence>
<dbReference type="Pfam" id="PF12751">
    <property type="entry name" value="Vac7"/>
    <property type="match status" value="2"/>
</dbReference>
<feature type="region of interest" description="Disordered" evidence="1">
    <location>
        <begin position="619"/>
        <end position="672"/>
    </location>
</feature>
<sequence length="934" mass="102801">MSNDTHNESKSGVRSETLGLDNSRTTNTSNEHEVIGLKNSKLQDSKPGNSPSKNKKNLEIATSDHSKLDEHSGSMESPNRAKKPLEDKRVLSTNTAEKQARISSVNSSNGGPQIGASQHVPSSGSTTPSRATHSIQPNAQLNRATINNINKSLKAKQKVIHSKEPHPKNSTLISNMINKSPQSSVFPNLSAGPSKIDLELSTPSQSNASLTKINGVIAPAPTPKTGNRVGNDENAKHDLTRLPQMSLTSLPQSQTEGQTRQQSQSGLPSANFTLHPNISSLNTSSMANLNDADTSNKQVKQKKVAKQSSTKTDFFAAKLASAVDDVESSDSDETFVYENNDDTFDTTNNANQMNPADGVSISGSVSGTHTNHPGGKRPASVLEAEQLNDVKPHRLMSSKAPSIANSMNSQVHMDTHVLRRPAQVRALSGTSIIESGERNSLLSGMPDRVSVQDLSFQQGDKNRRNVSVAESIDDGSNDDAFSIQESEEEMGRGTSTEDERSDRANALQGSTAPQQYLQVSQATADSSVGQSVSSRNISKREHKSSTTSSKLRSTTSKLFDKKGSQPRRYSTIPDDIDIEDFDDELIYYDNSVKFPHPDESSSLLNSSQRIPHYRSLNLNFPRTRGQSKRFLSTGQPLSPKDHDSNTNGHHVYPFPYHEQQQQQLQQQQQQQQNYYYDVDDFDQKPGYSPNFDLPELTMHKKASRNFSPISHPYANGVHNSLFMGHAPIKKKSSCVRSFFYTLICILVVLTVGFILGFVMATTKDLTGVSINSIENPIVSKDELVFNVVVEAFNPGWFSVDINEVELDLFARSGYLPDDDRVDMEESDAKVETVKLGTIRRLESTMNFRGGFFSRESTIQKAEIKLLNPGKDVTEQRVQSHNGTDSDNTEKWEIISENPFDLIISGVLKYDLPLVSSTKSVVVRKIGYIDPTLFI</sequence>
<feature type="compositionally biased region" description="Polar residues" evidence="1">
    <location>
        <begin position="91"/>
        <end position="151"/>
    </location>
</feature>
<dbReference type="Proteomes" id="UP000590412">
    <property type="component" value="Unassembled WGS sequence"/>
</dbReference>
<dbReference type="GO" id="GO:1903778">
    <property type="term" value="P:protein localization to vacuolar membrane"/>
    <property type="evidence" value="ECO:0007669"/>
    <property type="project" value="TreeGrafter"/>
</dbReference>
<dbReference type="AlphaFoldDB" id="A0A8X7NIJ8"/>
<dbReference type="PANTHER" id="PTHR28258:SF1">
    <property type="entry name" value="VACUOLAR SEGREGATION PROTEIN 7"/>
    <property type="match status" value="1"/>
</dbReference>
<evidence type="ECO:0000256" key="1">
    <source>
        <dbReference type="SAM" id="MobiDB-lite"/>
    </source>
</evidence>
<feature type="transmembrane region" description="Helical" evidence="2">
    <location>
        <begin position="738"/>
        <end position="760"/>
    </location>
</feature>
<feature type="compositionally biased region" description="Polar residues" evidence="1">
    <location>
        <begin position="14"/>
        <end position="29"/>
    </location>
</feature>
<dbReference type="GO" id="GO:0000329">
    <property type="term" value="C:fungal-type vacuole membrane"/>
    <property type="evidence" value="ECO:0007669"/>
    <property type="project" value="TreeGrafter"/>
</dbReference>
<reference evidence="3" key="1">
    <citation type="submission" date="2020-03" db="EMBL/GenBank/DDBJ databases">
        <title>FDA dAtabase for Regulatory Grade micrObial Sequences (FDA-ARGOS): Supporting development and validation of Infectious Disease Dx tests.</title>
        <authorList>
            <person name="Campos J."/>
            <person name="Goldberg B."/>
            <person name="Tallon L."/>
            <person name="Sadzewicz L."/>
            <person name="Vavikolanu K."/>
            <person name="Mehta A."/>
            <person name="Aluvathingal J."/>
            <person name="Nadendla S."/>
            <person name="Nandy P."/>
            <person name="Geyer C."/>
            <person name="Yan Y."/>
            <person name="Sichtig H."/>
        </authorList>
    </citation>
    <scope>NUCLEOTIDE SEQUENCE [LARGE SCALE GENOMIC DNA]</scope>
    <source>
        <strain evidence="3">FDAARGOS_652</strain>
    </source>
</reference>
<accession>A0A8X7NIJ8</accession>
<dbReference type="PANTHER" id="PTHR28258">
    <property type="entry name" value="VACUOLAR SEGREGATION PROTEIN 7"/>
    <property type="match status" value="1"/>
</dbReference>
<evidence type="ECO:0000313" key="4">
    <source>
        <dbReference type="Proteomes" id="UP000590412"/>
    </source>
</evidence>
<feature type="compositionally biased region" description="Polar residues" evidence="1">
    <location>
        <begin position="507"/>
        <end position="536"/>
    </location>
</feature>
<feature type="compositionally biased region" description="Basic and acidic residues" evidence="1">
    <location>
        <begin position="230"/>
        <end position="240"/>
    </location>
</feature>
<feature type="compositionally biased region" description="Basic and acidic residues" evidence="1">
    <location>
        <begin position="56"/>
        <end position="73"/>
    </location>
</feature>
<feature type="compositionally biased region" description="Basic and acidic residues" evidence="1">
    <location>
        <begin position="489"/>
        <end position="503"/>
    </location>
</feature>
<dbReference type="GO" id="GO:0070772">
    <property type="term" value="C:PAS complex"/>
    <property type="evidence" value="ECO:0007669"/>
    <property type="project" value="TreeGrafter"/>
</dbReference>
<feature type="region of interest" description="Disordered" evidence="1">
    <location>
        <begin position="454"/>
        <end position="575"/>
    </location>
</feature>
<feature type="compositionally biased region" description="Basic and acidic residues" evidence="1">
    <location>
        <begin position="1"/>
        <end position="13"/>
    </location>
</feature>
<feature type="compositionally biased region" description="Polar residues" evidence="1">
    <location>
        <begin position="168"/>
        <end position="187"/>
    </location>
</feature>
<dbReference type="GO" id="GO:0000011">
    <property type="term" value="P:vacuole inheritance"/>
    <property type="evidence" value="ECO:0007669"/>
    <property type="project" value="TreeGrafter"/>
</dbReference>
<proteinExistence type="predicted"/>
<feature type="compositionally biased region" description="Low complexity" evidence="1">
    <location>
        <begin position="545"/>
        <end position="557"/>
    </location>
</feature>
<dbReference type="InterPro" id="IPR024260">
    <property type="entry name" value="Vac7"/>
</dbReference>